<evidence type="ECO:0000256" key="8">
    <source>
        <dbReference type="PIRNR" id="PIRNR028865"/>
    </source>
</evidence>
<evidence type="ECO:0000256" key="1">
    <source>
        <dbReference type="ARBA" id="ARBA00004409"/>
    </source>
</evidence>
<dbReference type="GO" id="GO:0000139">
    <property type="term" value="C:Golgi membrane"/>
    <property type="evidence" value="ECO:0007669"/>
    <property type="project" value="UniProtKB-SubCell"/>
</dbReference>
<dbReference type="GO" id="GO:0015031">
    <property type="term" value="P:protein transport"/>
    <property type="evidence" value="ECO:0007669"/>
    <property type="project" value="UniProtKB-KW"/>
</dbReference>
<evidence type="ECO:0000256" key="3">
    <source>
        <dbReference type="ARBA" id="ARBA00022692"/>
    </source>
</evidence>
<organism evidence="11">
    <name type="scientific">Eucampia antarctica</name>
    <dbReference type="NCBI Taxonomy" id="49252"/>
    <lineage>
        <taxon>Eukaryota</taxon>
        <taxon>Sar</taxon>
        <taxon>Stramenopiles</taxon>
        <taxon>Ochrophyta</taxon>
        <taxon>Bacillariophyta</taxon>
        <taxon>Mediophyceae</taxon>
        <taxon>Biddulphiophycidae</taxon>
        <taxon>Hemiaulales</taxon>
        <taxon>Hemiaulaceae</taxon>
        <taxon>Eucampia</taxon>
    </lineage>
</organism>
<keyword evidence="5 9" id="KW-1133">Transmembrane helix</keyword>
<dbReference type="GO" id="GO:0005789">
    <property type="term" value="C:endoplasmic reticulum membrane"/>
    <property type="evidence" value="ECO:0007669"/>
    <property type="project" value="TreeGrafter"/>
</dbReference>
<dbReference type="Pfam" id="PF12352">
    <property type="entry name" value="V-SNARE_C"/>
    <property type="match status" value="1"/>
</dbReference>
<dbReference type="GO" id="GO:0000149">
    <property type="term" value="F:SNARE binding"/>
    <property type="evidence" value="ECO:0007669"/>
    <property type="project" value="TreeGrafter"/>
</dbReference>
<evidence type="ECO:0008006" key="12">
    <source>
        <dbReference type="Google" id="ProtNLM"/>
    </source>
</evidence>
<keyword evidence="6" id="KW-0333">Golgi apparatus</keyword>
<dbReference type="InterPro" id="IPR027027">
    <property type="entry name" value="GOSR2/Membrin/Bos1"/>
</dbReference>
<evidence type="ECO:0000256" key="4">
    <source>
        <dbReference type="ARBA" id="ARBA00022927"/>
    </source>
</evidence>
<keyword evidence="4 8" id="KW-0653">Protein transport</keyword>
<evidence type="ECO:0000256" key="7">
    <source>
        <dbReference type="ARBA" id="ARBA00023136"/>
    </source>
</evidence>
<dbReference type="PANTHER" id="PTHR21230:SF1">
    <property type="entry name" value="GOLGI SNAP RECEPTOR COMPLEX MEMBER 2"/>
    <property type="match status" value="1"/>
</dbReference>
<dbReference type="GO" id="GO:0012507">
    <property type="term" value="C:ER to Golgi transport vesicle membrane"/>
    <property type="evidence" value="ECO:0007669"/>
    <property type="project" value="TreeGrafter"/>
</dbReference>
<proteinExistence type="predicted"/>
<name>A0A6U0P085_9STRA</name>
<dbReference type="GO" id="GO:0005484">
    <property type="term" value="F:SNAP receptor activity"/>
    <property type="evidence" value="ECO:0007669"/>
    <property type="project" value="InterPro"/>
</dbReference>
<evidence type="ECO:0000313" key="11">
    <source>
        <dbReference type="EMBL" id="CAD9656651.1"/>
    </source>
</evidence>
<dbReference type="PANTHER" id="PTHR21230">
    <property type="entry name" value="VESICLE TRANSPORT V-SNARE PROTEIN VTI1-RELATED"/>
    <property type="match status" value="1"/>
</dbReference>
<accession>A0A6U0P085</accession>
<dbReference type="EMBL" id="HBHI01001019">
    <property type="protein sequence ID" value="CAD9656651.1"/>
    <property type="molecule type" value="Transcribed_RNA"/>
</dbReference>
<dbReference type="EMBL" id="HBHI01001018">
    <property type="protein sequence ID" value="CAD9656650.1"/>
    <property type="molecule type" value="Transcribed_RNA"/>
</dbReference>
<dbReference type="GO" id="GO:0031201">
    <property type="term" value="C:SNARE complex"/>
    <property type="evidence" value="ECO:0007669"/>
    <property type="project" value="TreeGrafter"/>
</dbReference>
<evidence type="ECO:0000256" key="2">
    <source>
        <dbReference type="ARBA" id="ARBA00022448"/>
    </source>
</evidence>
<protein>
    <recommendedName>
        <fullName evidence="12">Golgi SNAP receptor complex member 2</fullName>
    </recommendedName>
</protein>
<dbReference type="GO" id="GO:0031902">
    <property type="term" value="C:late endosome membrane"/>
    <property type="evidence" value="ECO:0007669"/>
    <property type="project" value="TreeGrafter"/>
</dbReference>
<keyword evidence="7 8" id="KW-0472">Membrane</keyword>
<dbReference type="PIRSF" id="PIRSF028865">
    <property type="entry name" value="Membrin-2"/>
    <property type="match status" value="1"/>
</dbReference>
<sequence>MTSVNELFPKSRKLAYDARQQLCQVQNKSLHASELFFSLDELSRQLNIMDSLVSQQTPAQRQVWKRKILELREDANSIRRQGQYYDRMVSANVREQKEREELMTLRHRRGGRGRGDDAENAMNDFTEESESLAMSQNMVGDLLVSGQSQLNSLMDQRNRMRGVKRLVLDMGSKVGLSNATMRMIERRDTTDAYFVFGGMFLTILIIYFVWFR</sequence>
<keyword evidence="2 8" id="KW-0813">Transport</keyword>
<reference evidence="11" key="1">
    <citation type="submission" date="2021-01" db="EMBL/GenBank/DDBJ databases">
        <authorList>
            <person name="Corre E."/>
            <person name="Pelletier E."/>
            <person name="Niang G."/>
            <person name="Scheremetjew M."/>
            <person name="Finn R."/>
            <person name="Kale V."/>
            <person name="Holt S."/>
            <person name="Cochrane G."/>
            <person name="Meng A."/>
            <person name="Brown T."/>
            <person name="Cohen L."/>
        </authorList>
    </citation>
    <scope>NUCLEOTIDE SEQUENCE</scope>
    <source>
        <strain evidence="11">CCMP1452</strain>
    </source>
</reference>
<evidence type="ECO:0000256" key="6">
    <source>
        <dbReference type="ARBA" id="ARBA00023034"/>
    </source>
</evidence>
<feature type="transmembrane region" description="Helical" evidence="9">
    <location>
        <begin position="192"/>
        <end position="210"/>
    </location>
</feature>
<evidence type="ECO:0000256" key="9">
    <source>
        <dbReference type="SAM" id="Phobius"/>
    </source>
</evidence>
<evidence type="ECO:0000313" key="10">
    <source>
        <dbReference type="EMBL" id="CAD9656650.1"/>
    </source>
</evidence>
<dbReference type="GO" id="GO:0006906">
    <property type="term" value="P:vesicle fusion"/>
    <property type="evidence" value="ECO:0007669"/>
    <property type="project" value="TreeGrafter"/>
</dbReference>
<evidence type="ECO:0000256" key="5">
    <source>
        <dbReference type="ARBA" id="ARBA00022989"/>
    </source>
</evidence>
<keyword evidence="3 9" id="KW-0812">Transmembrane</keyword>
<gene>
    <name evidence="10" type="ORF">EANT1437_LOCUS449</name>
    <name evidence="11" type="ORF">EANT1437_LOCUS450</name>
</gene>
<comment type="subcellular location">
    <subcellularLocation>
        <location evidence="1">Golgi apparatus membrane</location>
        <topology evidence="1">Single-pass type IV membrane protein</topology>
    </subcellularLocation>
</comment>
<dbReference type="AlphaFoldDB" id="A0A6U0P085"/>